<evidence type="ECO:0000313" key="2">
    <source>
        <dbReference type="Proteomes" id="UP001148629"/>
    </source>
</evidence>
<dbReference type="EMBL" id="JANRMS010000632">
    <property type="protein sequence ID" value="KAJ3536579.1"/>
    <property type="molecule type" value="Genomic_DNA"/>
</dbReference>
<reference evidence="1" key="1">
    <citation type="submission" date="2022-08" db="EMBL/GenBank/DDBJ databases">
        <title>Genome Sequence of Fusarium decemcellulare.</title>
        <authorList>
            <person name="Buettner E."/>
        </authorList>
    </citation>
    <scope>NUCLEOTIDE SEQUENCE</scope>
    <source>
        <strain evidence="1">Babe19</strain>
    </source>
</reference>
<protein>
    <submittedName>
        <fullName evidence="1">Uncharacterized protein</fullName>
    </submittedName>
</protein>
<accession>A0ACC1SCB4</accession>
<name>A0ACC1SCB4_9HYPO</name>
<organism evidence="1 2">
    <name type="scientific">Fusarium decemcellulare</name>
    <dbReference type="NCBI Taxonomy" id="57161"/>
    <lineage>
        <taxon>Eukaryota</taxon>
        <taxon>Fungi</taxon>
        <taxon>Dikarya</taxon>
        <taxon>Ascomycota</taxon>
        <taxon>Pezizomycotina</taxon>
        <taxon>Sordariomycetes</taxon>
        <taxon>Hypocreomycetidae</taxon>
        <taxon>Hypocreales</taxon>
        <taxon>Nectriaceae</taxon>
        <taxon>Fusarium</taxon>
        <taxon>Fusarium decemcellulare species complex</taxon>
    </lineage>
</organism>
<comment type="caution">
    <text evidence="1">The sequence shown here is derived from an EMBL/GenBank/DDBJ whole genome shotgun (WGS) entry which is preliminary data.</text>
</comment>
<sequence length="256" mass="26834">MSSSKTYLITGAGRGIGKELTRKLLLRPGVTVVAAVRDTSRAGRSLTSLPKGEGSRLILVKIDSQADTDATVAVSELQEEHGITSLDIVIANAGIAHSGTTVSHTSPDAFRDHINTNAIGPVTLFQAVSPLLKANQSGNPIFLPISTIFGSIGGQDYLSHVPPIMSPYGASKIALNWIVHRIHREEEWVTAFVVHPGLVLTDMGSGILPPGADPAALGALTVQESVAGLLKLIDSASREKHGGTFQNVDGTPLRGD</sequence>
<keyword evidence="2" id="KW-1185">Reference proteome</keyword>
<dbReference type="Proteomes" id="UP001148629">
    <property type="component" value="Unassembled WGS sequence"/>
</dbReference>
<proteinExistence type="predicted"/>
<evidence type="ECO:0000313" key="1">
    <source>
        <dbReference type="EMBL" id="KAJ3536579.1"/>
    </source>
</evidence>
<gene>
    <name evidence="1" type="ORF">NM208_g6656</name>
</gene>